<feature type="transmembrane region" description="Helical" evidence="1">
    <location>
        <begin position="7"/>
        <end position="28"/>
    </location>
</feature>
<organism evidence="2 3">
    <name type="scientific">Runella defluvii</name>
    <dbReference type="NCBI Taxonomy" id="370973"/>
    <lineage>
        <taxon>Bacteria</taxon>
        <taxon>Pseudomonadati</taxon>
        <taxon>Bacteroidota</taxon>
        <taxon>Cytophagia</taxon>
        <taxon>Cytophagales</taxon>
        <taxon>Spirosomataceae</taxon>
        <taxon>Runella</taxon>
    </lineage>
</organism>
<keyword evidence="1" id="KW-0812">Transmembrane</keyword>
<evidence type="ECO:0000313" key="3">
    <source>
        <dbReference type="Proteomes" id="UP000541352"/>
    </source>
</evidence>
<feature type="transmembrane region" description="Helical" evidence="1">
    <location>
        <begin position="79"/>
        <end position="97"/>
    </location>
</feature>
<dbReference type="Pfam" id="PF05573">
    <property type="entry name" value="NosL"/>
    <property type="match status" value="1"/>
</dbReference>
<reference evidence="2 3" key="1">
    <citation type="submission" date="2020-08" db="EMBL/GenBank/DDBJ databases">
        <title>Genomic Encyclopedia of Type Strains, Phase IV (KMG-IV): sequencing the most valuable type-strain genomes for metagenomic binning, comparative biology and taxonomic classification.</title>
        <authorList>
            <person name="Goeker M."/>
        </authorList>
    </citation>
    <scope>NUCLEOTIDE SEQUENCE [LARGE SCALE GENOMIC DNA]</scope>
    <source>
        <strain evidence="2 3">DSM 17976</strain>
    </source>
</reference>
<sequence>MKPLRPFTIGSLYVASLSLIATYFLPLWRIDLWAPQYPEGLSMQIWLNKLSGQVEIINGLNHYIGMAHIKEEMFPEFKFLSYIVAFYIAFGVLTAFLKSRKMLISYLVLLIVAGVAALYDFWSWGYEYGHNLSPDAAIKVPGMSYQPPLIGYKELLNFGAYSIPDAGGWVFVIVGVIVILLVACETYFCQPKSSLTPKSSVSPTLIVLLLGTFVTLQSCAQQPEPIRYGQEACVFCKMTIMDKKFAAEIVTDKGKVFKFDDLSCLSKYLKTNKLPETSLSFIVVNDYNNPGELIDARTAIFVSSHDLSSPMRGDVAAFSNKAAAEALKAKFSEAKLLTWKEVFDNF</sequence>
<dbReference type="EMBL" id="JACIBY010000017">
    <property type="protein sequence ID" value="MBB3841455.1"/>
    <property type="molecule type" value="Genomic_DNA"/>
</dbReference>
<keyword evidence="1" id="KW-0472">Membrane</keyword>
<dbReference type="SUPFAM" id="SSF160387">
    <property type="entry name" value="NosL/MerB-like"/>
    <property type="match status" value="1"/>
</dbReference>
<dbReference type="PANTHER" id="PTHR41247">
    <property type="entry name" value="HTH-TYPE TRANSCRIPTIONAL REPRESSOR YCNK"/>
    <property type="match status" value="1"/>
</dbReference>
<evidence type="ECO:0000313" key="2">
    <source>
        <dbReference type="EMBL" id="MBB3841455.1"/>
    </source>
</evidence>
<gene>
    <name evidence="2" type="ORF">FHS57_005483</name>
</gene>
<dbReference type="Proteomes" id="UP000541352">
    <property type="component" value="Unassembled WGS sequence"/>
</dbReference>
<accession>A0A7W6ET51</accession>
<keyword evidence="3" id="KW-1185">Reference proteome</keyword>
<dbReference type="PANTHER" id="PTHR41247:SF1">
    <property type="entry name" value="HTH-TYPE TRANSCRIPTIONAL REPRESSOR YCNK"/>
    <property type="match status" value="1"/>
</dbReference>
<feature type="transmembrane region" description="Helical" evidence="1">
    <location>
        <begin position="166"/>
        <end position="188"/>
    </location>
</feature>
<proteinExistence type="predicted"/>
<keyword evidence="1" id="KW-1133">Transmembrane helix</keyword>
<feature type="transmembrane region" description="Helical" evidence="1">
    <location>
        <begin position="104"/>
        <end position="122"/>
    </location>
</feature>
<evidence type="ECO:0000256" key="1">
    <source>
        <dbReference type="SAM" id="Phobius"/>
    </source>
</evidence>
<dbReference type="AlphaFoldDB" id="A0A7W6ET51"/>
<comment type="caution">
    <text evidence="2">The sequence shown here is derived from an EMBL/GenBank/DDBJ whole genome shotgun (WGS) entry which is preliminary data.</text>
</comment>
<dbReference type="RefSeq" id="WP_183979141.1">
    <property type="nucleotide sequence ID" value="NZ_JACIBY010000017.1"/>
</dbReference>
<protein>
    <submittedName>
        <fullName evidence="2">Copper chaperone NosL</fullName>
    </submittedName>
</protein>
<name>A0A7W6ET51_9BACT</name>
<dbReference type="InterPro" id="IPR008719">
    <property type="entry name" value="N2O_reductase_NosL"/>
</dbReference>